<reference evidence="3" key="1">
    <citation type="submission" date="2019-09" db="EMBL/GenBank/DDBJ databases">
        <title>Draft genome sequence assemblies of isolates from the urinary tract.</title>
        <authorList>
            <person name="Mores C.R."/>
            <person name="Putonti C."/>
            <person name="Wolfe A.J."/>
        </authorList>
    </citation>
    <scope>NUCLEOTIDE SEQUENCE [LARGE SCALE GENOMIC DNA]</scope>
    <source>
        <strain evidence="3">UMB8614</strain>
    </source>
</reference>
<name>A0A5N1BWB8_9LACT</name>
<gene>
    <name evidence="2" type="ORF">F6I34_00730</name>
</gene>
<accession>A0A5N1BWB8</accession>
<dbReference type="GO" id="GO:0016747">
    <property type="term" value="F:acyltransferase activity, transferring groups other than amino-acyl groups"/>
    <property type="evidence" value="ECO:0007669"/>
    <property type="project" value="InterPro"/>
</dbReference>
<dbReference type="PROSITE" id="PS51186">
    <property type="entry name" value="GNAT"/>
    <property type="match status" value="1"/>
</dbReference>
<feature type="domain" description="N-acetyltransferase" evidence="1">
    <location>
        <begin position="13"/>
        <end position="180"/>
    </location>
</feature>
<dbReference type="EMBL" id="VYVN01000001">
    <property type="protein sequence ID" value="KAA9242721.1"/>
    <property type="molecule type" value="Genomic_DNA"/>
</dbReference>
<dbReference type="Pfam" id="PF00583">
    <property type="entry name" value="Acetyltransf_1"/>
    <property type="match status" value="1"/>
</dbReference>
<keyword evidence="3" id="KW-1185">Reference proteome</keyword>
<dbReference type="InterPro" id="IPR016181">
    <property type="entry name" value="Acyl_CoA_acyltransferase"/>
</dbReference>
<dbReference type="AlphaFoldDB" id="A0A5N1BWB8"/>
<protein>
    <submittedName>
        <fullName evidence="2">GNAT family N-acetyltransferase</fullName>
    </submittedName>
</protein>
<evidence type="ECO:0000259" key="1">
    <source>
        <dbReference type="PROSITE" id="PS51186"/>
    </source>
</evidence>
<proteinExistence type="predicted"/>
<evidence type="ECO:0000313" key="3">
    <source>
        <dbReference type="Proteomes" id="UP000326476"/>
    </source>
</evidence>
<dbReference type="InterPro" id="IPR000182">
    <property type="entry name" value="GNAT_dom"/>
</dbReference>
<dbReference type="Gene3D" id="3.40.630.30">
    <property type="match status" value="1"/>
</dbReference>
<sequence length="183" mass="20841">MNFLPGGIRMGKMRIRLAQSEDLPAIQAIIKAGAAYLRQQNIDQWQDPTVYQADSLLKDIEGKNAYLGLIEEDVAGFFIARPIDRDYDNYSIWQGQGDYLAFHRVAMATKYRGQGLSWALFQAFEDLAYHLKINDLRIDTHPDNLGMQKIILKAGYQYLGEIELAGSGRRYAYEKIISIKKSS</sequence>
<dbReference type="CDD" id="cd04301">
    <property type="entry name" value="NAT_SF"/>
    <property type="match status" value="1"/>
</dbReference>
<comment type="caution">
    <text evidence="2">The sequence shown here is derived from an EMBL/GenBank/DDBJ whole genome shotgun (WGS) entry which is preliminary data.</text>
</comment>
<dbReference type="Proteomes" id="UP000326476">
    <property type="component" value="Unassembled WGS sequence"/>
</dbReference>
<dbReference type="SUPFAM" id="SSF55729">
    <property type="entry name" value="Acyl-CoA N-acyltransferases (Nat)"/>
    <property type="match status" value="1"/>
</dbReference>
<evidence type="ECO:0000313" key="2">
    <source>
        <dbReference type="EMBL" id="KAA9242721.1"/>
    </source>
</evidence>
<organism evidence="2 3">
    <name type="scientific">Aerococcus tenax</name>
    <dbReference type="NCBI Taxonomy" id="3078812"/>
    <lineage>
        <taxon>Bacteria</taxon>
        <taxon>Bacillati</taxon>
        <taxon>Bacillota</taxon>
        <taxon>Bacilli</taxon>
        <taxon>Lactobacillales</taxon>
        <taxon>Aerococcaceae</taxon>
        <taxon>Aerococcus</taxon>
    </lineage>
</organism>